<dbReference type="EMBL" id="JAVRIB010000001">
    <property type="protein sequence ID" value="MDT0633402.1"/>
    <property type="molecule type" value="Genomic_DNA"/>
</dbReference>
<reference evidence="8 9" key="1">
    <citation type="submission" date="2023-09" db="EMBL/GenBank/DDBJ databases">
        <authorList>
            <person name="Rey-Velasco X."/>
        </authorList>
    </citation>
    <scope>NUCLEOTIDE SEQUENCE [LARGE SCALE GENOMIC DNA]</scope>
    <source>
        <strain evidence="8 9">W335</strain>
    </source>
</reference>
<dbReference type="Pfam" id="PF03963">
    <property type="entry name" value="FlgD"/>
    <property type="match status" value="1"/>
</dbReference>
<comment type="caution">
    <text evidence="8">The sequence shown here is derived from an EMBL/GenBank/DDBJ whole genome shotgun (WGS) entry which is preliminary data.</text>
</comment>
<keyword evidence="8" id="KW-0966">Cell projection</keyword>
<dbReference type="InterPro" id="IPR005648">
    <property type="entry name" value="FlgD"/>
</dbReference>
<evidence type="ECO:0000313" key="9">
    <source>
        <dbReference type="Proteomes" id="UP001251857"/>
    </source>
</evidence>
<proteinExistence type="inferred from homology"/>
<evidence type="ECO:0000256" key="3">
    <source>
        <dbReference type="ARBA" id="ARBA00022795"/>
    </source>
</evidence>
<dbReference type="Pfam" id="PF13861">
    <property type="entry name" value="FLgD_tudor"/>
    <property type="match status" value="1"/>
</dbReference>
<evidence type="ECO:0000256" key="1">
    <source>
        <dbReference type="ARBA" id="ARBA00010577"/>
    </source>
</evidence>
<evidence type="ECO:0000256" key="5">
    <source>
        <dbReference type="RuleBase" id="RU362076"/>
    </source>
</evidence>
<organism evidence="8 9">
    <name type="scientific">Spectribacter hydrogenoxidans</name>
    <dbReference type="NCBI Taxonomy" id="3075608"/>
    <lineage>
        <taxon>Bacteria</taxon>
        <taxon>Pseudomonadati</taxon>
        <taxon>Pseudomonadota</taxon>
        <taxon>Gammaproteobacteria</taxon>
        <taxon>Salinisphaerales</taxon>
        <taxon>Salinisphaeraceae</taxon>
        <taxon>Spectribacter</taxon>
    </lineage>
</organism>
<keyword evidence="8" id="KW-0969">Cilium</keyword>
<evidence type="ECO:0000259" key="6">
    <source>
        <dbReference type="Pfam" id="PF13860"/>
    </source>
</evidence>
<name>A0ABU3BVT3_9GAMM</name>
<dbReference type="Pfam" id="PF13860">
    <property type="entry name" value="FlgD_ig"/>
    <property type="match status" value="1"/>
</dbReference>
<evidence type="ECO:0000313" key="8">
    <source>
        <dbReference type="EMBL" id="MDT0633402.1"/>
    </source>
</evidence>
<feature type="domain" description="FlgD/Vpr Ig-like" evidence="6">
    <location>
        <begin position="100"/>
        <end position="174"/>
    </location>
</feature>
<comment type="similarity">
    <text evidence="1 5">Belongs to the FlgD family.</text>
</comment>
<dbReference type="Gene3D" id="2.30.30.910">
    <property type="match status" value="1"/>
</dbReference>
<comment type="function">
    <text evidence="4 5">Required for flagellar hook formation. May act as a scaffolding protein.</text>
</comment>
<keyword evidence="3 5" id="KW-1005">Bacterial flagellum biogenesis</keyword>
<evidence type="ECO:0000259" key="7">
    <source>
        <dbReference type="Pfam" id="PF13861"/>
    </source>
</evidence>
<feature type="domain" description="FlgD Tudor-like" evidence="7">
    <location>
        <begin position="83"/>
        <end position="214"/>
    </location>
</feature>
<sequence>MDVSALQSLGLGSASTGAAGSKKDIGQDQFLELMLAQMKNQDPLKPMENGDFLAQLAQFSTATGVSELKTGLDRLAESLSVDKALTAANLIGRDVLVASDTLVHDGGGAAGFLDLSAAGAVRIDIVDAAGQTMRTLDLGTRAAGLVSFEWDGLDNAGAELPAGSYSVRASARDGESEHALPVLAVGRVDSVDLSGPDLNLHTLTLGNVALGDVRRIL</sequence>
<dbReference type="InterPro" id="IPR025965">
    <property type="entry name" value="FlgD/Vpr_Ig-like"/>
</dbReference>
<dbReference type="InterPro" id="IPR025963">
    <property type="entry name" value="FLgD_Tudor"/>
</dbReference>
<evidence type="ECO:0000256" key="4">
    <source>
        <dbReference type="ARBA" id="ARBA00024746"/>
    </source>
</evidence>
<keyword evidence="9" id="KW-1185">Reference proteome</keyword>
<gene>
    <name evidence="8" type="ORF">RM532_00380</name>
</gene>
<dbReference type="Proteomes" id="UP001251857">
    <property type="component" value="Unassembled WGS sequence"/>
</dbReference>
<keyword evidence="8" id="KW-0282">Flagellum</keyword>
<protein>
    <recommendedName>
        <fullName evidence="2 5">Basal-body rod modification protein FlgD</fullName>
    </recommendedName>
</protein>
<evidence type="ECO:0000256" key="2">
    <source>
        <dbReference type="ARBA" id="ARBA00016013"/>
    </source>
</evidence>
<accession>A0ABU3BVT3</accession>
<dbReference type="RefSeq" id="WP_311651103.1">
    <property type="nucleotide sequence ID" value="NZ_JAVRIB010000001.1"/>
</dbReference>
<dbReference type="Gene3D" id="2.60.40.4070">
    <property type="match status" value="1"/>
</dbReference>